<dbReference type="Proteomes" id="UP000782610">
    <property type="component" value="Unassembled WGS sequence"/>
</dbReference>
<feature type="transmembrane region" description="Helical" evidence="1">
    <location>
        <begin position="88"/>
        <end position="106"/>
    </location>
</feature>
<comment type="caution">
    <text evidence="2">The sequence shown here is derived from an EMBL/GenBank/DDBJ whole genome shotgun (WGS) entry which is preliminary data.</text>
</comment>
<name>A0A933L0X7_9HYPH</name>
<evidence type="ECO:0000313" key="2">
    <source>
        <dbReference type="EMBL" id="MBI4920546.1"/>
    </source>
</evidence>
<dbReference type="AlphaFoldDB" id="A0A933L0X7"/>
<accession>A0A933L0X7</accession>
<sequence>MTLIMNTSAPSRRWLRSTGAVLAGFVTVFALSSAVDAVLHAVNYYPNDGTPGSDLQLAVALAYRTAITVLGGWVAARLAPANAMRHAVILGILGTLAGVVGVVAAWSIGHHWYAISLAALALPSTALGGWLFTRASR</sequence>
<feature type="transmembrane region" description="Helical" evidence="1">
    <location>
        <begin position="58"/>
        <end position="76"/>
    </location>
</feature>
<protein>
    <submittedName>
        <fullName evidence="2">Uncharacterized protein</fullName>
    </submittedName>
</protein>
<dbReference type="EMBL" id="JACRAF010000006">
    <property type="protein sequence ID" value="MBI4920546.1"/>
    <property type="molecule type" value="Genomic_DNA"/>
</dbReference>
<reference evidence="2" key="1">
    <citation type="submission" date="2020-07" db="EMBL/GenBank/DDBJ databases">
        <title>Huge and variable diversity of episymbiotic CPR bacteria and DPANN archaea in groundwater ecosystems.</title>
        <authorList>
            <person name="He C.Y."/>
            <person name="Keren R."/>
            <person name="Whittaker M."/>
            <person name="Farag I.F."/>
            <person name="Doudna J."/>
            <person name="Cate J.H.D."/>
            <person name="Banfield J.F."/>
        </authorList>
    </citation>
    <scope>NUCLEOTIDE SEQUENCE</scope>
    <source>
        <strain evidence="2">NC_groundwater_1586_Pr3_B-0.1um_66_15</strain>
    </source>
</reference>
<evidence type="ECO:0000313" key="3">
    <source>
        <dbReference type="Proteomes" id="UP000782610"/>
    </source>
</evidence>
<evidence type="ECO:0000256" key="1">
    <source>
        <dbReference type="SAM" id="Phobius"/>
    </source>
</evidence>
<keyword evidence="1" id="KW-0472">Membrane</keyword>
<keyword evidence="1" id="KW-0812">Transmembrane</keyword>
<organism evidence="2 3">
    <name type="scientific">Devosia nanyangense</name>
    <dbReference type="NCBI Taxonomy" id="1228055"/>
    <lineage>
        <taxon>Bacteria</taxon>
        <taxon>Pseudomonadati</taxon>
        <taxon>Pseudomonadota</taxon>
        <taxon>Alphaproteobacteria</taxon>
        <taxon>Hyphomicrobiales</taxon>
        <taxon>Devosiaceae</taxon>
        <taxon>Devosia</taxon>
    </lineage>
</organism>
<gene>
    <name evidence="2" type="ORF">HY834_02260</name>
</gene>
<feature type="transmembrane region" description="Helical" evidence="1">
    <location>
        <begin position="112"/>
        <end position="132"/>
    </location>
</feature>
<keyword evidence="1" id="KW-1133">Transmembrane helix</keyword>
<proteinExistence type="predicted"/>